<dbReference type="STRING" id="339866.GCA_001418255_01081"/>
<dbReference type="Pfam" id="PF03641">
    <property type="entry name" value="Lysine_decarbox"/>
    <property type="match status" value="1"/>
</dbReference>
<keyword evidence="6" id="KW-1185">Reference proteome</keyword>
<evidence type="ECO:0000313" key="6">
    <source>
        <dbReference type="Proteomes" id="UP000183649"/>
    </source>
</evidence>
<dbReference type="PANTHER" id="PTHR43393:SF3">
    <property type="entry name" value="LYSINE DECARBOXYLASE-LIKE PROTEIN"/>
    <property type="match status" value="1"/>
</dbReference>
<dbReference type="Proteomes" id="UP000183649">
    <property type="component" value="Unassembled WGS sequence"/>
</dbReference>
<dbReference type="Gene3D" id="3.40.50.450">
    <property type="match status" value="1"/>
</dbReference>
<name>A0A0K6HXT2_9BURK</name>
<accession>A0A0K6HXT2</accession>
<evidence type="ECO:0000256" key="3">
    <source>
        <dbReference type="ARBA" id="ARBA00031983"/>
    </source>
</evidence>
<comment type="catalytic activity">
    <reaction evidence="1">
        <text>AMP + H2O = D-ribose 5-phosphate + adenine</text>
        <dbReference type="Rhea" id="RHEA:20129"/>
        <dbReference type="ChEBI" id="CHEBI:15377"/>
        <dbReference type="ChEBI" id="CHEBI:16708"/>
        <dbReference type="ChEBI" id="CHEBI:78346"/>
        <dbReference type="ChEBI" id="CHEBI:456215"/>
        <dbReference type="EC" id="3.2.2.4"/>
    </reaction>
</comment>
<evidence type="ECO:0000313" key="5">
    <source>
        <dbReference type="EMBL" id="CUA95685.1"/>
    </source>
</evidence>
<dbReference type="SUPFAM" id="SSF102405">
    <property type="entry name" value="MCP/YpsA-like"/>
    <property type="match status" value="1"/>
</dbReference>
<gene>
    <name evidence="5" type="ORF">Ga0061069_103201</name>
</gene>
<evidence type="ECO:0000256" key="2">
    <source>
        <dbReference type="ARBA" id="ARBA00011985"/>
    </source>
</evidence>
<feature type="region of interest" description="Disordered" evidence="4">
    <location>
        <begin position="1"/>
        <end position="57"/>
    </location>
</feature>
<dbReference type="InterPro" id="IPR052341">
    <property type="entry name" value="LOG_family_nucleotidases"/>
</dbReference>
<dbReference type="InterPro" id="IPR031100">
    <property type="entry name" value="LOG_fam"/>
</dbReference>
<protein>
    <recommendedName>
        <fullName evidence="3">AMP nucleosidase</fullName>
        <ecNumber evidence="2">3.2.2.4</ecNumber>
    </recommendedName>
    <alternativeName>
        <fullName evidence="3">AMP nucleosidase</fullName>
    </alternativeName>
</protein>
<reference evidence="6" key="1">
    <citation type="submission" date="2015-08" db="EMBL/GenBank/DDBJ databases">
        <authorList>
            <person name="Varghese N."/>
        </authorList>
    </citation>
    <scope>NUCLEOTIDE SEQUENCE [LARGE SCALE GENOMIC DNA]</scope>
    <source>
        <strain evidence="6">DSM 18181</strain>
    </source>
</reference>
<evidence type="ECO:0000256" key="4">
    <source>
        <dbReference type="SAM" id="MobiDB-lite"/>
    </source>
</evidence>
<dbReference type="AlphaFoldDB" id="A0A0K6HXT2"/>
<evidence type="ECO:0000256" key="1">
    <source>
        <dbReference type="ARBA" id="ARBA00000274"/>
    </source>
</evidence>
<proteinExistence type="predicted"/>
<organism evidence="5 6">
    <name type="scientific">Thiomonas bhubaneswarensis</name>
    <dbReference type="NCBI Taxonomy" id="339866"/>
    <lineage>
        <taxon>Bacteria</taxon>
        <taxon>Pseudomonadati</taxon>
        <taxon>Pseudomonadota</taxon>
        <taxon>Betaproteobacteria</taxon>
        <taxon>Burkholderiales</taxon>
        <taxon>Thiomonas</taxon>
    </lineage>
</organism>
<dbReference type="OrthoDB" id="9801098at2"/>
<dbReference type="GO" id="GO:0008714">
    <property type="term" value="F:AMP nucleosidase activity"/>
    <property type="evidence" value="ECO:0007669"/>
    <property type="project" value="UniProtKB-EC"/>
</dbReference>
<sequence length="348" mass="38001">MSATARPPEGGAQLPRGAERSEEGSAASAPVRIPSPAPRTQRRQPLPWERPKPVEEEAQVQARLRAIMEHPSYIPADRDVEFVHADAHRGLRLLLDYQKTEDMLQAHGINRTVVIFGSTRLREPQTARAELEAARQQAAASAGDAVRAKALRLAERRMALSHYYKIGVELGQLIGAASIPGLAVMTGGGPGGMEAANRGAFEAGAETIGLNISLPREQYPNPYLTPGLCFQFHYFAMRKLHFMQRAAAIVALPGGFGTLDELFGAITLIQTRKTAPIPVVLIGESYWRGVFNVDFLLEAGAIDEEDAELFWFAETAQEAWDGIRAWHVRNGTPLDAPHPPTPPQGRQA</sequence>
<dbReference type="RefSeq" id="WP_082454265.1">
    <property type="nucleotide sequence ID" value="NZ_CYHF01000003.1"/>
</dbReference>
<dbReference type="GO" id="GO:0005829">
    <property type="term" value="C:cytosol"/>
    <property type="evidence" value="ECO:0007669"/>
    <property type="project" value="TreeGrafter"/>
</dbReference>
<dbReference type="EC" id="3.2.2.4" evidence="2"/>
<dbReference type="EMBL" id="CYHF01000003">
    <property type="protein sequence ID" value="CUA95685.1"/>
    <property type="molecule type" value="Genomic_DNA"/>
</dbReference>
<dbReference type="PANTHER" id="PTHR43393">
    <property type="entry name" value="CYTOKININ RIBOSIDE 5'-MONOPHOSPHATE PHOSPHORIBOHYDROLASE"/>
    <property type="match status" value="1"/>
</dbReference>